<reference evidence="1 2" key="1">
    <citation type="submission" date="2024-01" db="EMBL/GenBank/DDBJ databases">
        <title>Complete genome of Cladobotryum mycophilum ATHUM6906.</title>
        <authorList>
            <person name="Christinaki A.C."/>
            <person name="Myridakis A.I."/>
            <person name="Kouvelis V.N."/>
        </authorList>
    </citation>
    <scope>NUCLEOTIDE SEQUENCE [LARGE SCALE GENOMIC DNA]</scope>
    <source>
        <strain evidence="1 2">ATHUM6906</strain>
    </source>
</reference>
<sequence length="114" mass="12767">MIPSMTWGRRNETHFKNVEYKAILRKEKENGEKNALSTVHFWRFVVSSNRGWVTCSRKSWMRVPNRDMVGENHVHSGDVASASEAGRREGFGGLSSSLSLNVVPGTTNYIGLGI</sequence>
<proteinExistence type="predicted"/>
<organism evidence="1 2">
    <name type="scientific">Cladobotryum mycophilum</name>
    <dbReference type="NCBI Taxonomy" id="491253"/>
    <lineage>
        <taxon>Eukaryota</taxon>
        <taxon>Fungi</taxon>
        <taxon>Dikarya</taxon>
        <taxon>Ascomycota</taxon>
        <taxon>Pezizomycotina</taxon>
        <taxon>Sordariomycetes</taxon>
        <taxon>Hypocreomycetidae</taxon>
        <taxon>Hypocreales</taxon>
        <taxon>Hypocreaceae</taxon>
        <taxon>Cladobotryum</taxon>
    </lineage>
</organism>
<name>A0ABR0T027_9HYPO</name>
<comment type="caution">
    <text evidence="1">The sequence shown here is derived from an EMBL/GenBank/DDBJ whole genome shotgun (WGS) entry which is preliminary data.</text>
</comment>
<protein>
    <submittedName>
        <fullName evidence="1">Uncharacterized protein</fullName>
    </submittedName>
</protein>
<gene>
    <name evidence="1" type="ORF">PT974_00139</name>
</gene>
<dbReference type="EMBL" id="JAVFKD010000001">
    <property type="protein sequence ID" value="KAK5997778.1"/>
    <property type="molecule type" value="Genomic_DNA"/>
</dbReference>
<keyword evidence="2" id="KW-1185">Reference proteome</keyword>
<evidence type="ECO:0000313" key="2">
    <source>
        <dbReference type="Proteomes" id="UP001338125"/>
    </source>
</evidence>
<accession>A0ABR0T027</accession>
<dbReference type="Proteomes" id="UP001338125">
    <property type="component" value="Unassembled WGS sequence"/>
</dbReference>
<evidence type="ECO:0000313" key="1">
    <source>
        <dbReference type="EMBL" id="KAK5997778.1"/>
    </source>
</evidence>